<evidence type="ECO:0000313" key="6">
    <source>
        <dbReference type="EMBL" id="PGH12093.1"/>
    </source>
</evidence>
<keyword evidence="4" id="KW-0539">Nucleus</keyword>
<dbReference type="GO" id="GO:0008270">
    <property type="term" value="F:zinc ion binding"/>
    <property type="evidence" value="ECO:0007669"/>
    <property type="project" value="InterPro"/>
</dbReference>
<proteinExistence type="predicted"/>
<keyword evidence="1" id="KW-0805">Transcription regulation</keyword>
<evidence type="ECO:0000256" key="3">
    <source>
        <dbReference type="ARBA" id="ARBA00023163"/>
    </source>
</evidence>
<reference evidence="6 7" key="1">
    <citation type="submission" date="2017-10" db="EMBL/GenBank/DDBJ databases">
        <title>Comparative genomics in systemic dimorphic fungi from Ajellomycetaceae.</title>
        <authorList>
            <person name="Munoz J.F."/>
            <person name="Mcewen J.G."/>
            <person name="Clay O.K."/>
            <person name="Cuomo C.A."/>
        </authorList>
    </citation>
    <scope>NUCLEOTIDE SEQUENCE [LARGE SCALE GENOMIC DNA]</scope>
    <source>
        <strain evidence="6 7">UAMH5409</strain>
    </source>
</reference>
<comment type="caution">
    <text evidence="6">The sequence shown here is derived from an EMBL/GenBank/DDBJ whole genome shotgun (WGS) entry which is preliminary data.</text>
</comment>
<evidence type="ECO:0000256" key="4">
    <source>
        <dbReference type="ARBA" id="ARBA00023242"/>
    </source>
</evidence>
<accession>A0A2B7XTI8</accession>
<dbReference type="GO" id="GO:0003677">
    <property type="term" value="F:DNA binding"/>
    <property type="evidence" value="ECO:0007669"/>
    <property type="project" value="UniProtKB-KW"/>
</dbReference>
<dbReference type="STRING" id="1447875.A0A2B7XTI8"/>
<organism evidence="6 7">
    <name type="scientific">Helicocarpus griseus UAMH5409</name>
    <dbReference type="NCBI Taxonomy" id="1447875"/>
    <lineage>
        <taxon>Eukaryota</taxon>
        <taxon>Fungi</taxon>
        <taxon>Dikarya</taxon>
        <taxon>Ascomycota</taxon>
        <taxon>Pezizomycotina</taxon>
        <taxon>Eurotiomycetes</taxon>
        <taxon>Eurotiomycetidae</taxon>
        <taxon>Onygenales</taxon>
        <taxon>Ajellomycetaceae</taxon>
        <taxon>Helicocarpus</taxon>
    </lineage>
</organism>
<dbReference type="SMART" id="SM00066">
    <property type="entry name" value="GAL4"/>
    <property type="match status" value="1"/>
</dbReference>
<evidence type="ECO:0000256" key="2">
    <source>
        <dbReference type="ARBA" id="ARBA00023125"/>
    </source>
</evidence>
<dbReference type="Proteomes" id="UP000223968">
    <property type="component" value="Unassembled WGS sequence"/>
</dbReference>
<keyword evidence="3" id="KW-0804">Transcription</keyword>
<dbReference type="PROSITE" id="PS50048">
    <property type="entry name" value="ZN2_CY6_FUNGAL_2"/>
    <property type="match status" value="1"/>
</dbReference>
<gene>
    <name evidence="6" type="ORF">AJ79_04492</name>
</gene>
<dbReference type="OrthoDB" id="4869961at2759"/>
<keyword evidence="7" id="KW-1185">Reference proteome</keyword>
<dbReference type="GO" id="GO:0000981">
    <property type="term" value="F:DNA-binding transcription factor activity, RNA polymerase II-specific"/>
    <property type="evidence" value="ECO:0007669"/>
    <property type="project" value="InterPro"/>
</dbReference>
<name>A0A2B7XTI8_9EURO</name>
<dbReference type="SUPFAM" id="SSF57701">
    <property type="entry name" value="Zn2/Cys6 DNA-binding domain"/>
    <property type="match status" value="1"/>
</dbReference>
<sequence length="535" mass="59648">MDLSPTHGNKVGKRRTSCDRCHTLKSKCTKITGSERCSRCERVGIPCIFSDLPMRNRRTKSLQIPNSPTRRHGYDKLLENSNLDAPYIAQICTCGLSQAGYASSITGNDATPLSAPGDVQYRWSGQNTTPPGSPSPPFRSATELHHPIIYQTRLSFNSQSFQEPSTPRSFPTDLSMHATDGESEGPLNMPGAGSFPAQIKQAEFDRAPFLSSSIPAWTPDFSNCSPHNDSPDDRKFDDDMNSRKFKLSNLHSRLYSIFSTSTDSSDTVHPEDLLSSASDPITPIANAPTKDIDEIFLLTQTLIELIQESYHQNTNTTVYHSHNRHPNVPQLGRRASTASQENYKCQQQHQQQHDPGAILLTLTCYLRLLDIYELLVVPLYQFFKQRHQEFAVHPNTPFPLPFPLPLSHIPSFKLGRYGITATSSLNLGLLLHLLLRTLECLHNNVSLYLPTTPLSPRNRWAYTSSDTILTTMKSTPTSNYAEADYMLPRQNGASTSRAATGGHVMLLAESALSEAGKREKYLMEMLYSATETSQL</sequence>
<dbReference type="InterPro" id="IPR001138">
    <property type="entry name" value="Zn2Cys6_DnaBD"/>
</dbReference>
<dbReference type="Gene3D" id="4.10.240.10">
    <property type="entry name" value="Zn(2)-C6 fungal-type DNA-binding domain"/>
    <property type="match status" value="1"/>
</dbReference>
<evidence type="ECO:0000313" key="7">
    <source>
        <dbReference type="Proteomes" id="UP000223968"/>
    </source>
</evidence>
<evidence type="ECO:0000259" key="5">
    <source>
        <dbReference type="PROSITE" id="PS50048"/>
    </source>
</evidence>
<dbReference type="EMBL" id="PDNB01000063">
    <property type="protein sequence ID" value="PGH12093.1"/>
    <property type="molecule type" value="Genomic_DNA"/>
</dbReference>
<dbReference type="PROSITE" id="PS00463">
    <property type="entry name" value="ZN2_CY6_FUNGAL_1"/>
    <property type="match status" value="1"/>
</dbReference>
<keyword evidence="2" id="KW-0238">DNA-binding</keyword>
<protein>
    <recommendedName>
        <fullName evidence="5">Zn(2)-C6 fungal-type domain-containing protein</fullName>
    </recommendedName>
</protein>
<dbReference type="Pfam" id="PF00172">
    <property type="entry name" value="Zn_clus"/>
    <property type="match status" value="1"/>
</dbReference>
<dbReference type="AlphaFoldDB" id="A0A2B7XTI8"/>
<evidence type="ECO:0000256" key="1">
    <source>
        <dbReference type="ARBA" id="ARBA00023015"/>
    </source>
</evidence>
<dbReference type="InterPro" id="IPR036864">
    <property type="entry name" value="Zn2-C6_fun-type_DNA-bd_sf"/>
</dbReference>
<dbReference type="CDD" id="cd00067">
    <property type="entry name" value="GAL4"/>
    <property type="match status" value="1"/>
</dbReference>
<feature type="domain" description="Zn(2)-C6 fungal-type" evidence="5">
    <location>
        <begin position="17"/>
        <end position="49"/>
    </location>
</feature>